<feature type="domain" description="DUF1468" evidence="2">
    <location>
        <begin position="9"/>
        <end position="158"/>
    </location>
</feature>
<feature type="transmembrane region" description="Helical" evidence="1">
    <location>
        <begin position="135"/>
        <end position="154"/>
    </location>
</feature>
<dbReference type="InterPro" id="IPR009936">
    <property type="entry name" value="DUF1468"/>
</dbReference>
<feature type="transmembrane region" description="Helical" evidence="1">
    <location>
        <begin position="90"/>
        <end position="106"/>
    </location>
</feature>
<keyword evidence="4" id="KW-1185">Reference proteome</keyword>
<dbReference type="RefSeq" id="WP_308459621.1">
    <property type="nucleotide sequence ID" value="NZ_JAJEPS010000010.1"/>
</dbReference>
<organism evidence="3 4">
    <name type="scientific">Hominiventricola filiformis</name>
    <dbReference type="NCBI Taxonomy" id="2885352"/>
    <lineage>
        <taxon>Bacteria</taxon>
        <taxon>Bacillati</taxon>
        <taxon>Bacillota</taxon>
        <taxon>Clostridia</taxon>
        <taxon>Lachnospirales</taxon>
        <taxon>Lachnospiraceae</taxon>
        <taxon>Hominiventricola</taxon>
    </lineage>
</organism>
<dbReference type="Proteomes" id="UP001198220">
    <property type="component" value="Unassembled WGS sequence"/>
</dbReference>
<evidence type="ECO:0000313" key="4">
    <source>
        <dbReference type="Proteomes" id="UP001198220"/>
    </source>
</evidence>
<dbReference type="AlphaFoldDB" id="A0AAE3AB25"/>
<feature type="transmembrane region" description="Helical" evidence="1">
    <location>
        <begin position="49"/>
        <end position="69"/>
    </location>
</feature>
<evidence type="ECO:0000259" key="2">
    <source>
        <dbReference type="Pfam" id="PF07331"/>
    </source>
</evidence>
<protein>
    <submittedName>
        <fullName evidence="3">Tripartite tricarboxylate transporter TctB family protein</fullName>
    </submittedName>
</protein>
<dbReference type="EMBL" id="JAJEPS010000010">
    <property type="protein sequence ID" value="MCC2126701.1"/>
    <property type="molecule type" value="Genomic_DNA"/>
</dbReference>
<evidence type="ECO:0000256" key="1">
    <source>
        <dbReference type="SAM" id="Phobius"/>
    </source>
</evidence>
<feature type="transmembrane region" description="Helical" evidence="1">
    <location>
        <begin position="12"/>
        <end position="29"/>
    </location>
</feature>
<gene>
    <name evidence="3" type="ORF">LKD36_10970</name>
</gene>
<accession>A0AAE3AB25</accession>
<name>A0AAE3AB25_9FIRM</name>
<evidence type="ECO:0000313" key="3">
    <source>
        <dbReference type="EMBL" id="MCC2126701.1"/>
    </source>
</evidence>
<keyword evidence="1" id="KW-1133">Transmembrane helix</keyword>
<feature type="transmembrane region" description="Helical" evidence="1">
    <location>
        <begin position="112"/>
        <end position="128"/>
    </location>
</feature>
<sequence length="158" mass="17479">MKNKRNDLISGIFLAIFGIAIYICTPMLVKTKGLGDVSGAILFPRFLGVALIIVSAALIIESAIALSGLKKQNISETAEKISFQEAIKKEWKVAVLMGLMILYLLAFKTIGFMISSCVITALVLFLLGERKIKNYIICFIVIFLIYLGFTKILMVRLP</sequence>
<dbReference type="Pfam" id="PF07331">
    <property type="entry name" value="TctB"/>
    <property type="match status" value="1"/>
</dbReference>
<keyword evidence="1" id="KW-0812">Transmembrane</keyword>
<reference evidence="3 4" key="1">
    <citation type="submission" date="2021-10" db="EMBL/GenBank/DDBJ databases">
        <title>Anaerobic single-cell dispensing facilitates the cultivation of human gut bacteria.</title>
        <authorList>
            <person name="Afrizal A."/>
        </authorList>
    </citation>
    <scope>NUCLEOTIDE SEQUENCE [LARGE SCALE GENOMIC DNA]</scope>
    <source>
        <strain evidence="3 4">CLA-AA-H276</strain>
    </source>
</reference>
<comment type="caution">
    <text evidence="3">The sequence shown here is derived from an EMBL/GenBank/DDBJ whole genome shotgun (WGS) entry which is preliminary data.</text>
</comment>
<keyword evidence="1" id="KW-0472">Membrane</keyword>
<proteinExistence type="predicted"/>